<evidence type="ECO:0000313" key="3">
    <source>
        <dbReference type="Proteomes" id="UP001152484"/>
    </source>
</evidence>
<dbReference type="InterPro" id="IPR017451">
    <property type="entry name" value="F-box-assoc_interact_dom"/>
</dbReference>
<dbReference type="Pfam" id="PF00646">
    <property type="entry name" value="F-box"/>
    <property type="match status" value="1"/>
</dbReference>
<comment type="caution">
    <text evidence="2">The sequence shown here is derived from an EMBL/GenBank/DDBJ whole genome shotgun (WGS) entry which is preliminary data.</text>
</comment>
<sequence length="442" mass="51339">MPFFYKCRNFLLTDTFVELLHHMNFTLLIFSFEVSSNSKSTRSATDSDRGMTFEIKPMKKCTKSHHRSEELCSITRLPCEVLKDIISRLPIKSIVQSKCVSRSWKLQFNDPHVFQMHISRCPGFKFFFFQQYNGNELSFIEFNNENFDDVNVGTVRKIDSMPLSIKPSIIENNTWRIMILASSNGLLCLQDYDAITDWTCVYSPFTRDYKLVPKLDSKFSPSAYGFGYHRITGEYKIVRIGVYSGEGDKNLEVQSEVHVYTLSKDEWRYIGRVPDEQLGDMHGDGVLFCGRLYWPRARSFSGLMYYDLADDSLGSVPMLAETILKDVQDYELVVLGDCLSVAVTKYHDLTEWIQIWVMKEYGCWVKRYTLLWDAFKNLDPEWEEWERLHVIGLVGSGEIVLEYASRMMVSYHCDTHICKKITFGGSFLPTSWIKISLDDSSR</sequence>
<dbReference type="OrthoDB" id="1894463at2759"/>
<protein>
    <recommendedName>
        <fullName evidence="1">F-box domain-containing protein</fullName>
    </recommendedName>
</protein>
<accession>A0A9P1E4W3</accession>
<dbReference type="Proteomes" id="UP001152484">
    <property type="component" value="Unassembled WGS sequence"/>
</dbReference>
<evidence type="ECO:0000313" key="2">
    <source>
        <dbReference type="EMBL" id="CAH9078572.1"/>
    </source>
</evidence>
<dbReference type="PANTHER" id="PTHR31672:SF13">
    <property type="entry name" value="F-BOX PROTEIN CPR30-LIKE"/>
    <property type="match status" value="1"/>
</dbReference>
<dbReference type="Gene3D" id="1.20.1280.50">
    <property type="match status" value="1"/>
</dbReference>
<dbReference type="InterPro" id="IPR036047">
    <property type="entry name" value="F-box-like_dom_sf"/>
</dbReference>
<dbReference type="InterPro" id="IPR050796">
    <property type="entry name" value="SCF_F-box_component"/>
</dbReference>
<dbReference type="PROSITE" id="PS50181">
    <property type="entry name" value="FBOX"/>
    <property type="match status" value="1"/>
</dbReference>
<dbReference type="Pfam" id="PF08268">
    <property type="entry name" value="FBA_3"/>
    <property type="match status" value="1"/>
</dbReference>
<reference evidence="2" key="1">
    <citation type="submission" date="2022-07" db="EMBL/GenBank/DDBJ databases">
        <authorList>
            <person name="Macas J."/>
            <person name="Novak P."/>
            <person name="Neumann P."/>
        </authorList>
    </citation>
    <scope>NUCLEOTIDE SEQUENCE</scope>
</reference>
<gene>
    <name evidence="2" type="ORF">CEURO_LOCUS6816</name>
</gene>
<dbReference type="SUPFAM" id="SSF81383">
    <property type="entry name" value="F-box domain"/>
    <property type="match status" value="1"/>
</dbReference>
<dbReference type="InterPro" id="IPR013187">
    <property type="entry name" value="F-box-assoc_dom_typ3"/>
</dbReference>
<dbReference type="InterPro" id="IPR001810">
    <property type="entry name" value="F-box_dom"/>
</dbReference>
<dbReference type="EMBL" id="CAMAPE010000010">
    <property type="protein sequence ID" value="CAH9078572.1"/>
    <property type="molecule type" value="Genomic_DNA"/>
</dbReference>
<dbReference type="NCBIfam" id="TIGR01640">
    <property type="entry name" value="F_box_assoc_1"/>
    <property type="match status" value="1"/>
</dbReference>
<name>A0A9P1E4W3_CUSEU</name>
<keyword evidence="3" id="KW-1185">Reference proteome</keyword>
<organism evidence="2 3">
    <name type="scientific">Cuscuta europaea</name>
    <name type="common">European dodder</name>
    <dbReference type="NCBI Taxonomy" id="41803"/>
    <lineage>
        <taxon>Eukaryota</taxon>
        <taxon>Viridiplantae</taxon>
        <taxon>Streptophyta</taxon>
        <taxon>Embryophyta</taxon>
        <taxon>Tracheophyta</taxon>
        <taxon>Spermatophyta</taxon>
        <taxon>Magnoliopsida</taxon>
        <taxon>eudicotyledons</taxon>
        <taxon>Gunneridae</taxon>
        <taxon>Pentapetalae</taxon>
        <taxon>asterids</taxon>
        <taxon>lamiids</taxon>
        <taxon>Solanales</taxon>
        <taxon>Convolvulaceae</taxon>
        <taxon>Cuscuteae</taxon>
        <taxon>Cuscuta</taxon>
        <taxon>Cuscuta subgen. Cuscuta</taxon>
    </lineage>
</organism>
<proteinExistence type="predicted"/>
<evidence type="ECO:0000259" key="1">
    <source>
        <dbReference type="PROSITE" id="PS50181"/>
    </source>
</evidence>
<feature type="domain" description="F-box" evidence="1">
    <location>
        <begin position="71"/>
        <end position="117"/>
    </location>
</feature>
<dbReference type="AlphaFoldDB" id="A0A9P1E4W3"/>
<dbReference type="PANTHER" id="PTHR31672">
    <property type="entry name" value="BNACNNG10540D PROTEIN"/>
    <property type="match status" value="1"/>
</dbReference>